<protein>
    <recommendedName>
        <fullName evidence="1">C2 domain-containing protein</fullName>
    </recommendedName>
</protein>
<dbReference type="EMBL" id="OU503051">
    <property type="protein sequence ID" value="CAI9778859.1"/>
    <property type="molecule type" value="Genomic_DNA"/>
</dbReference>
<dbReference type="InterPro" id="IPR047259">
    <property type="entry name" value="QUIRKY-like"/>
</dbReference>
<evidence type="ECO:0000259" key="1">
    <source>
        <dbReference type="PROSITE" id="PS50004"/>
    </source>
</evidence>
<evidence type="ECO:0000313" key="2">
    <source>
        <dbReference type="EMBL" id="CAI9778859.1"/>
    </source>
</evidence>
<dbReference type="PANTHER" id="PTHR31425:SF37">
    <property type="entry name" value="FT-INTERACTING PROTEIN 1"/>
    <property type="match status" value="1"/>
</dbReference>
<organism evidence="2 3">
    <name type="scientific">Fraxinus pennsylvanica</name>
    <dbReference type="NCBI Taxonomy" id="56036"/>
    <lineage>
        <taxon>Eukaryota</taxon>
        <taxon>Viridiplantae</taxon>
        <taxon>Streptophyta</taxon>
        <taxon>Embryophyta</taxon>
        <taxon>Tracheophyta</taxon>
        <taxon>Spermatophyta</taxon>
        <taxon>Magnoliopsida</taxon>
        <taxon>eudicotyledons</taxon>
        <taxon>Gunneridae</taxon>
        <taxon>Pentapetalae</taxon>
        <taxon>asterids</taxon>
        <taxon>lamiids</taxon>
        <taxon>Lamiales</taxon>
        <taxon>Oleaceae</taxon>
        <taxon>Oleeae</taxon>
        <taxon>Fraxinus</taxon>
    </lineage>
</organism>
<evidence type="ECO:0000313" key="3">
    <source>
        <dbReference type="Proteomes" id="UP000834106"/>
    </source>
</evidence>
<dbReference type="SMART" id="SM00239">
    <property type="entry name" value="C2"/>
    <property type="match status" value="1"/>
</dbReference>
<dbReference type="PROSITE" id="PS50004">
    <property type="entry name" value="C2"/>
    <property type="match status" value="1"/>
</dbReference>
<name>A0AAD1ZZQ0_9LAMI</name>
<dbReference type="SUPFAM" id="SSF49562">
    <property type="entry name" value="C2 domain (Calcium/lipid-binding domain, CaLB)"/>
    <property type="match status" value="1"/>
</dbReference>
<accession>A0AAD1ZZQ0</accession>
<sequence length="116" mass="13550">MYYLYVRVVKAKDLPTNPPTGNYNPYVEVKLGNYKGKTQHFENKTNPVWNQVFTFSKEKIHSSVVEVSVRDRAMVTKDDYLGRVVFDMNKVPTLAPLDSPLAPQWYRIRIIKEKAR</sequence>
<gene>
    <name evidence="2" type="ORF">FPE_LOCUS26289</name>
</gene>
<dbReference type="Proteomes" id="UP000834106">
    <property type="component" value="Chromosome 16"/>
</dbReference>
<keyword evidence="3" id="KW-1185">Reference proteome</keyword>
<reference evidence="2" key="1">
    <citation type="submission" date="2023-05" db="EMBL/GenBank/DDBJ databases">
        <authorList>
            <person name="Huff M."/>
        </authorList>
    </citation>
    <scope>NUCLEOTIDE SEQUENCE</scope>
</reference>
<proteinExistence type="predicted"/>
<dbReference type="InterPro" id="IPR000008">
    <property type="entry name" value="C2_dom"/>
</dbReference>
<dbReference type="Pfam" id="PF00168">
    <property type="entry name" value="C2"/>
    <property type="match status" value="1"/>
</dbReference>
<feature type="domain" description="C2" evidence="1">
    <location>
        <begin position="1"/>
        <end position="106"/>
    </location>
</feature>
<dbReference type="Gene3D" id="2.60.40.150">
    <property type="entry name" value="C2 domain"/>
    <property type="match status" value="1"/>
</dbReference>
<dbReference type="InterPro" id="IPR035892">
    <property type="entry name" value="C2_domain_sf"/>
</dbReference>
<dbReference type="AlphaFoldDB" id="A0AAD1ZZQ0"/>
<dbReference type="PANTHER" id="PTHR31425">
    <property type="entry name" value="PHOSPHORIBOSYLANTHRANILATE TRANSFERASE ISOFORM 1"/>
    <property type="match status" value="1"/>
</dbReference>